<evidence type="ECO:0000313" key="1">
    <source>
        <dbReference type="EMBL" id="XDQ21576.1"/>
    </source>
</evidence>
<sequence>MCRRPGEVVGGIPAEQNGEWTAFTAAWQPLDALFDFGDLPVELQHLVREGLDQSGGCLFAGHRGVEGACSVLVAAVESVFAWCRRRLAVGVPTTWWSSASSDHIT</sequence>
<organism evidence="1">
    <name type="scientific">Streptomyces sp. R17</name>
    <dbReference type="NCBI Taxonomy" id="3238626"/>
    <lineage>
        <taxon>Bacteria</taxon>
        <taxon>Bacillati</taxon>
        <taxon>Actinomycetota</taxon>
        <taxon>Actinomycetes</taxon>
        <taxon>Kitasatosporales</taxon>
        <taxon>Streptomycetaceae</taxon>
        <taxon>Streptomyces</taxon>
    </lineage>
</organism>
<reference evidence="1" key="1">
    <citation type="submission" date="2024-07" db="EMBL/GenBank/DDBJ databases">
        <authorList>
            <person name="Yu S.T."/>
        </authorList>
    </citation>
    <scope>NUCLEOTIDE SEQUENCE</scope>
    <source>
        <strain evidence="1">R17</strain>
    </source>
</reference>
<accession>A0AB39NVQ8</accession>
<dbReference type="GeneID" id="303243314"/>
<dbReference type="EMBL" id="CP163433">
    <property type="protein sequence ID" value="XDQ21576.1"/>
    <property type="molecule type" value="Genomic_DNA"/>
</dbReference>
<dbReference type="RefSeq" id="WP_189479332.1">
    <property type="nucleotide sequence ID" value="NZ_CP163433.1"/>
</dbReference>
<name>A0AB39NVQ8_9ACTN</name>
<proteinExistence type="predicted"/>
<protein>
    <submittedName>
        <fullName evidence="1">Uncharacterized protein</fullName>
    </submittedName>
</protein>
<dbReference type="AlphaFoldDB" id="A0AB39NVQ8"/>
<gene>
    <name evidence="1" type="ORF">AB5J48_27110</name>
</gene>